<dbReference type="AlphaFoldDB" id="A0A3A6UAL9"/>
<dbReference type="InterPro" id="IPR050563">
    <property type="entry name" value="4-hydroxybenzoyl-CoA_TE"/>
</dbReference>
<dbReference type="EMBL" id="QYYH01000010">
    <property type="protein sequence ID" value="RJY19023.1"/>
    <property type="molecule type" value="Genomic_DNA"/>
</dbReference>
<dbReference type="Pfam" id="PF13279">
    <property type="entry name" value="4HBT_2"/>
    <property type="match status" value="1"/>
</dbReference>
<reference evidence="3 4" key="1">
    <citation type="submission" date="2018-09" db="EMBL/GenBank/DDBJ databases">
        <title>Phylogeny of the Shewanellaceae, and recommendation for two new genera, Pseudoshewanella and Parashewanella.</title>
        <authorList>
            <person name="Wang G."/>
        </authorList>
    </citation>
    <scope>NUCLEOTIDE SEQUENCE [LARGE SCALE GENOMIC DNA]</scope>
    <source>
        <strain evidence="3 4">KCTC 22492</strain>
    </source>
</reference>
<dbReference type="OrthoDB" id="9808429at2"/>
<dbReference type="PIRSF" id="PIRSF003230">
    <property type="entry name" value="YbgC"/>
    <property type="match status" value="1"/>
</dbReference>
<dbReference type="SUPFAM" id="SSF54637">
    <property type="entry name" value="Thioesterase/thiol ester dehydrase-isomerase"/>
    <property type="match status" value="1"/>
</dbReference>
<keyword evidence="2" id="KW-0378">Hydrolase</keyword>
<dbReference type="FunFam" id="3.10.129.10:FF:000004">
    <property type="entry name" value="Tol-pal system-associated acyl-CoA thioesterase"/>
    <property type="match status" value="1"/>
</dbReference>
<organism evidence="3 4">
    <name type="scientific">Parashewanella spongiae</name>
    <dbReference type="NCBI Taxonomy" id="342950"/>
    <lineage>
        <taxon>Bacteria</taxon>
        <taxon>Pseudomonadati</taxon>
        <taxon>Pseudomonadota</taxon>
        <taxon>Gammaproteobacteria</taxon>
        <taxon>Alteromonadales</taxon>
        <taxon>Shewanellaceae</taxon>
        <taxon>Parashewanella</taxon>
    </lineage>
</organism>
<gene>
    <name evidence="3" type="primary">ybgC</name>
    <name evidence="3" type="ORF">D5R81_02630</name>
</gene>
<dbReference type="Gene3D" id="3.10.129.10">
    <property type="entry name" value="Hotdog Thioesterase"/>
    <property type="match status" value="1"/>
</dbReference>
<dbReference type="NCBIfam" id="TIGR02799">
    <property type="entry name" value="thio_ybgC"/>
    <property type="match status" value="1"/>
</dbReference>
<comment type="similarity">
    <text evidence="1">Belongs to the 4-hydroxybenzoyl-CoA thioesterase family.</text>
</comment>
<evidence type="ECO:0000256" key="1">
    <source>
        <dbReference type="ARBA" id="ARBA00005953"/>
    </source>
</evidence>
<name>A0A3A6UAL9_9GAMM</name>
<dbReference type="PANTHER" id="PTHR31793:SF37">
    <property type="entry name" value="ACYL-COA THIOESTER HYDROLASE YBGC"/>
    <property type="match status" value="1"/>
</dbReference>
<evidence type="ECO:0000313" key="3">
    <source>
        <dbReference type="EMBL" id="RJY19023.1"/>
    </source>
</evidence>
<dbReference type="Proteomes" id="UP000273022">
    <property type="component" value="Unassembled WGS sequence"/>
</dbReference>
<keyword evidence="4" id="KW-1185">Reference proteome</keyword>
<evidence type="ECO:0000313" key="4">
    <source>
        <dbReference type="Proteomes" id="UP000273022"/>
    </source>
</evidence>
<sequence>MFSWPVTVYYEDTDAGGVVYHSNYLNFFERARTEWMKNIGISQTNLLTENVAFVVKHCEVDFKIAARFEQCLKVVSKITEMKRASMTFHQALVDDDGKLYCEATIVVACVNLSKMKPIAVPKIIIQELMRAS</sequence>
<protein>
    <submittedName>
        <fullName evidence="3">Tol-pal system-associated acyl-CoA thioesterase</fullName>
    </submittedName>
</protein>
<proteinExistence type="inferred from homology"/>
<dbReference type="InterPro" id="IPR029069">
    <property type="entry name" value="HotDog_dom_sf"/>
</dbReference>
<dbReference type="InterPro" id="IPR014166">
    <property type="entry name" value="Tol-Pal_acyl-CoA_thioesterase"/>
</dbReference>
<evidence type="ECO:0000256" key="2">
    <source>
        <dbReference type="ARBA" id="ARBA00022801"/>
    </source>
</evidence>
<dbReference type="NCBIfam" id="TIGR00051">
    <property type="entry name" value="YbgC/FadM family acyl-CoA thioesterase"/>
    <property type="match status" value="1"/>
</dbReference>
<dbReference type="GO" id="GO:0047617">
    <property type="term" value="F:fatty acyl-CoA hydrolase activity"/>
    <property type="evidence" value="ECO:0007669"/>
    <property type="project" value="TreeGrafter"/>
</dbReference>
<dbReference type="CDD" id="cd00586">
    <property type="entry name" value="4HBT"/>
    <property type="match status" value="1"/>
</dbReference>
<dbReference type="RefSeq" id="WP_121852102.1">
    <property type="nucleotide sequence ID" value="NZ_CP037952.1"/>
</dbReference>
<accession>A0A3A6UAL9</accession>
<dbReference type="PANTHER" id="PTHR31793">
    <property type="entry name" value="4-HYDROXYBENZOYL-COA THIOESTERASE FAMILY MEMBER"/>
    <property type="match status" value="1"/>
</dbReference>
<dbReference type="InterPro" id="IPR006684">
    <property type="entry name" value="YbgC/YbaW"/>
</dbReference>
<comment type="caution">
    <text evidence="3">The sequence shown here is derived from an EMBL/GenBank/DDBJ whole genome shotgun (WGS) entry which is preliminary data.</text>
</comment>